<comment type="catalytic activity">
    <reaction evidence="13">
        <text>5-amino-6-(5-phospho-D-ribitylamino)uracil + NADP(+) = 5-amino-6-(5-phospho-D-ribosylamino)uracil + NADPH + H(+)</text>
        <dbReference type="Rhea" id="RHEA:17845"/>
        <dbReference type="ChEBI" id="CHEBI:15378"/>
        <dbReference type="ChEBI" id="CHEBI:57783"/>
        <dbReference type="ChEBI" id="CHEBI:58349"/>
        <dbReference type="ChEBI" id="CHEBI:58421"/>
        <dbReference type="ChEBI" id="CHEBI:58453"/>
        <dbReference type="EC" id="1.1.1.193"/>
    </reaction>
</comment>
<evidence type="ECO:0000256" key="4">
    <source>
        <dbReference type="ARBA" id="ARBA00005259"/>
    </source>
</evidence>
<keyword evidence="7 13" id="KW-0479">Metal-binding</keyword>
<keyword evidence="19" id="KW-1185">Reference proteome</keyword>
<feature type="binding site" evidence="15">
    <location>
        <position position="164"/>
    </location>
    <ligand>
        <name>NADP(+)</name>
        <dbReference type="ChEBI" id="CHEBI:58349"/>
    </ligand>
</feature>
<evidence type="ECO:0000256" key="3">
    <source>
        <dbReference type="ARBA" id="ARBA00004910"/>
    </source>
</evidence>
<dbReference type="FunFam" id="3.40.140.10:FF:000025">
    <property type="entry name" value="Riboflavin biosynthesis protein RibD"/>
    <property type="match status" value="1"/>
</dbReference>
<dbReference type="EMBL" id="BNCK01000002">
    <property type="protein sequence ID" value="GHF83118.1"/>
    <property type="molecule type" value="Genomic_DNA"/>
</dbReference>
<dbReference type="PIRSF" id="PIRSF006769">
    <property type="entry name" value="RibD"/>
    <property type="match status" value="1"/>
</dbReference>
<evidence type="ECO:0000313" key="18">
    <source>
        <dbReference type="EMBL" id="GHF83118.1"/>
    </source>
</evidence>
<evidence type="ECO:0000313" key="19">
    <source>
        <dbReference type="Proteomes" id="UP000623842"/>
    </source>
</evidence>
<dbReference type="InterPro" id="IPR011549">
    <property type="entry name" value="RibD_C"/>
</dbReference>
<comment type="pathway">
    <text evidence="2 13">Cofactor biosynthesis; riboflavin biosynthesis; 5-amino-6-(D-ribitylamino)uracil from GTP: step 2/4.</text>
</comment>
<dbReference type="GO" id="GO:0008835">
    <property type="term" value="F:diaminohydroxyphosphoribosylaminopyrimidine deaminase activity"/>
    <property type="evidence" value="ECO:0007669"/>
    <property type="project" value="UniProtKB-EC"/>
</dbReference>
<evidence type="ECO:0000256" key="10">
    <source>
        <dbReference type="ARBA" id="ARBA00022857"/>
    </source>
</evidence>
<evidence type="ECO:0000256" key="1">
    <source>
        <dbReference type="ARBA" id="ARBA00002151"/>
    </source>
</evidence>
<feature type="binding site" evidence="15">
    <location>
        <position position="194"/>
    </location>
    <ligand>
        <name>NADP(+)</name>
        <dbReference type="ChEBI" id="CHEBI:58349"/>
    </ligand>
</feature>
<proteinExistence type="inferred from homology"/>
<organism evidence="18 19">
    <name type="scientific">Thalassotalea marina</name>
    <dbReference type="NCBI Taxonomy" id="1673741"/>
    <lineage>
        <taxon>Bacteria</taxon>
        <taxon>Pseudomonadati</taxon>
        <taxon>Pseudomonadota</taxon>
        <taxon>Gammaproteobacteria</taxon>
        <taxon>Alteromonadales</taxon>
        <taxon>Colwelliaceae</taxon>
        <taxon>Thalassotalea</taxon>
    </lineage>
</organism>
<reference evidence="18" key="2">
    <citation type="submission" date="2020-09" db="EMBL/GenBank/DDBJ databases">
        <authorList>
            <person name="Sun Q."/>
            <person name="Kim S."/>
        </authorList>
    </citation>
    <scope>NUCLEOTIDE SEQUENCE</scope>
    <source>
        <strain evidence="18">KCTC 42731</strain>
    </source>
</reference>
<dbReference type="SUPFAM" id="SSF53597">
    <property type="entry name" value="Dihydrofolate reductase-like"/>
    <property type="match status" value="1"/>
</dbReference>
<feature type="binding site" evidence="16">
    <location>
        <position position="78"/>
    </location>
    <ligand>
        <name>Zn(2+)</name>
        <dbReference type="ChEBI" id="CHEBI:29105"/>
        <note>catalytic</note>
    </ligand>
</feature>
<comment type="similarity">
    <text evidence="5 13">In the C-terminal section; belongs to the HTP reductase family.</text>
</comment>
<dbReference type="PANTHER" id="PTHR38011:SF7">
    <property type="entry name" value="2,5-DIAMINO-6-RIBOSYLAMINO-4(3H)-PYRIMIDINONE 5'-PHOSPHATE REDUCTASE"/>
    <property type="match status" value="1"/>
</dbReference>
<comment type="catalytic activity">
    <reaction evidence="13">
        <text>2,5-diamino-6-hydroxy-4-(5-phosphoribosylamino)-pyrimidine + H2O + H(+) = 5-amino-6-(5-phospho-D-ribosylamino)uracil + NH4(+)</text>
        <dbReference type="Rhea" id="RHEA:21868"/>
        <dbReference type="ChEBI" id="CHEBI:15377"/>
        <dbReference type="ChEBI" id="CHEBI:15378"/>
        <dbReference type="ChEBI" id="CHEBI:28938"/>
        <dbReference type="ChEBI" id="CHEBI:58453"/>
        <dbReference type="ChEBI" id="CHEBI:58614"/>
        <dbReference type="EC" id="3.5.4.26"/>
    </reaction>
</comment>
<evidence type="ECO:0000256" key="12">
    <source>
        <dbReference type="ARBA" id="ARBA00023268"/>
    </source>
</evidence>
<dbReference type="EC" id="3.5.4.26" evidence="13"/>
<dbReference type="NCBIfam" id="TIGR00326">
    <property type="entry name" value="eubact_ribD"/>
    <property type="match status" value="1"/>
</dbReference>
<dbReference type="InterPro" id="IPR004794">
    <property type="entry name" value="Eubact_RibD"/>
</dbReference>
<evidence type="ECO:0000256" key="2">
    <source>
        <dbReference type="ARBA" id="ARBA00004882"/>
    </source>
</evidence>
<feature type="binding site" evidence="15">
    <location>
        <position position="162"/>
    </location>
    <ligand>
        <name>substrate</name>
    </ligand>
</feature>
<gene>
    <name evidence="18" type="primary">ribD</name>
    <name evidence="18" type="ORF">GCM10017161_07960</name>
</gene>
<evidence type="ECO:0000256" key="16">
    <source>
        <dbReference type="PIRSR" id="PIRSR006769-3"/>
    </source>
</evidence>
<evidence type="ECO:0000256" key="9">
    <source>
        <dbReference type="ARBA" id="ARBA00022833"/>
    </source>
</evidence>
<dbReference type="PANTHER" id="PTHR38011">
    <property type="entry name" value="DIHYDROFOLATE REDUCTASE FAMILY PROTEIN (AFU_ORTHOLOGUE AFUA_8G06820)"/>
    <property type="match status" value="1"/>
</dbReference>
<accession>A0A919BEC9</accession>
<name>A0A919BEC9_9GAMM</name>
<evidence type="ECO:0000259" key="17">
    <source>
        <dbReference type="PROSITE" id="PS51747"/>
    </source>
</evidence>
<sequence length="364" mass="39671">MSRAIHLAKRAWYTTSPNPRVGCVIVKDEVIVGEGWHVKAGQGHAEVNAIAQAGDKTQGATAYVTLEPCSHFGRTPPCAQGLINAGVSRVVAAMVDPNPQVSGRGLSMLEQAGIEVASGLLEQEARALNPGFLTLMQHKRPYVRCKLAASLDGKTAMASGESQWITGKAARQDVQRYRAQSCAIISGADSIITDNARMTVRWQELGELKNDYAESEIRQPVRVIIDSKNRLTPDLALFSESSPIIIMTAKVENRHQWPHFVQHIEVALCPQSNQLKLDAVLFALGQQGINDVLIESGRRLAGAFIEQHLVDELILYQAPKLLGDNAQGLVMFTDVEQLKQAKQLKITNISMVGGDIKTVAQLIN</sequence>
<feature type="binding site" evidence="15">
    <location>
        <position position="201"/>
    </location>
    <ligand>
        <name>substrate</name>
    </ligand>
</feature>
<evidence type="ECO:0000256" key="6">
    <source>
        <dbReference type="ARBA" id="ARBA00022619"/>
    </source>
</evidence>
<dbReference type="InterPro" id="IPR002734">
    <property type="entry name" value="RibDG_C"/>
</dbReference>
<comment type="function">
    <text evidence="1 13">Converts 2,5-diamino-6-(ribosylamino)-4(3h)-pyrimidinone 5'-phosphate into 5-amino-6-(ribosylamino)-2,4(1h,3h)-pyrimidinedione 5'-phosphate.</text>
</comment>
<dbReference type="GO" id="GO:0009231">
    <property type="term" value="P:riboflavin biosynthetic process"/>
    <property type="evidence" value="ECO:0007669"/>
    <property type="project" value="UniProtKB-KW"/>
</dbReference>
<evidence type="ECO:0000256" key="5">
    <source>
        <dbReference type="ARBA" id="ARBA00007417"/>
    </source>
</evidence>
<comment type="pathway">
    <text evidence="3 13">Cofactor biosynthesis; riboflavin biosynthesis; 5-amino-6-(D-ribitylamino)uracil from GTP: step 3/4.</text>
</comment>
<keyword evidence="12" id="KW-0511">Multifunctional enzyme</keyword>
<dbReference type="Gene3D" id="3.40.140.10">
    <property type="entry name" value="Cytidine Deaminase, domain 2"/>
    <property type="match status" value="1"/>
</dbReference>
<dbReference type="InterPro" id="IPR016192">
    <property type="entry name" value="APOBEC/CMP_deaminase_Zn-bd"/>
</dbReference>
<feature type="binding site" evidence="15">
    <location>
        <position position="148"/>
    </location>
    <ligand>
        <name>NADP(+)</name>
        <dbReference type="ChEBI" id="CHEBI:58349"/>
    </ligand>
</feature>
<dbReference type="Gene3D" id="3.40.430.10">
    <property type="entry name" value="Dihydrofolate Reductase, subunit A"/>
    <property type="match status" value="1"/>
</dbReference>
<dbReference type="SUPFAM" id="SSF53927">
    <property type="entry name" value="Cytidine deaminase-like"/>
    <property type="match status" value="1"/>
</dbReference>
<dbReference type="InterPro" id="IPR024072">
    <property type="entry name" value="DHFR-like_dom_sf"/>
</dbReference>
<keyword evidence="6 13" id="KW-0686">Riboflavin biosynthesis</keyword>
<protein>
    <recommendedName>
        <fullName evidence="13">Riboflavin biosynthesis protein RibD</fullName>
    </recommendedName>
    <domain>
        <recommendedName>
            <fullName evidence="13">Diaminohydroxyphosphoribosylaminopyrimidine deaminase</fullName>
            <shortName evidence="13">DRAP deaminase</shortName>
            <ecNumber evidence="13">3.5.4.26</ecNumber>
        </recommendedName>
        <alternativeName>
            <fullName evidence="13">Riboflavin-specific deaminase</fullName>
        </alternativeName>
    </domain>
    <domain>
        <recommendedName>
            <fullName evidence="13">5-amino-6-(5-phosphoribosylamino)uracil reductase</fullName>
            <ecNumber evidence="13">1.1.1.193</ecNumber>
        </recommendedName>
        <alternativeName>
            <fullName evidence="13">HTP reductase</fullName>
        </alternativeName>
    </domain>
</protein>
<evidence type="ECO:0000256" key="7">
    <source>
        <dbReference type="ARBA" id="ARBA00022723"/>
    </source>
</evidence>
<dbReference type="GO" id="GO:0050661">
    <property type="term" value="F:NADP binding"/>
    <property type="evidence" value="ECO:0007669"/>
    <property type="project" value="InterPro"/>
</dbReference>
<dbReference type="GO" id="GO:0008270">
    <property type="term" value="F:zinc ion binding"/>
    <property type="evidence" value="ECO:0007669"/>
    <property type="project" value="InterPro"/>
</dbReference>
<dbReference type="EC" id="1.1.1.193" evidence="13"/>
<feature type="active site" description="Proton donor" evidence="14">
    <location>
        <position position="46"/>
    </location>
</feature>
<feature type="domain" description="CMP/dCMP-type deaminase" evidence="17">
    <location>
        <begin position="1"/>
        <end position="117"/>
    </location>
</feature>
<dbReference type="InterPro" id="IPR016193">
    <property type="entry name" value="Cytidine_deaminase-like"/>
</dbReference>
<dbReference type="Proteomes" id="UP000623842">
    <property type="component" value="Unassembled WGS sequence"/>
</dbReference>
<keyword evidence="9 13" id="KW-0862">Zinc</keyword>
<dbReference type="PROSITE" id="PS00903">
    <property type="entry name" value="CYT_DCMP_DEAMINASES_1"/>
    <property type="match status" value="1"/>
</dbReference>
<dbReference type="InterPro" id="IPR002125">
    <property type="entry name" value="CMP_dCMP_dom"/>
</dbReference>
<evidence type="ECO:0000256" key="14">
    <source>
        <dbReference type="PIRSR" id="PIRSR006769-1"/>
    </source>
</evidence>
<dbReference type="Pfam" id="PF00383">
    <property type="entry name" value="dCMP_cyt_deam_1"/>
    <property type="match status" value="1"/>
</dbReference>
<feature type="binding site" evidence="16">
    <location>
        <position position="44"/>
    </location>
    <ligand>
        <name>Zn(2+)</name>
        <dbReference type="ChEBI" id="CHEBI:29105"/>
        <note>catalytic</note>
    </ligand>
</feature>
<evidence type="ECO:0000256" key="15">
    <source>
        <dbReference type="PIRSR" id="PIRSR006769-2"/>
    </source>
</evidence>
<dbReference type="NCBIfam" id="TIGR00227">
    <property type="entry name" value="ribD_Cterm"/>
    <property type="match status" value="1"/>
</dbReference>
<evidence type="ECO:0000256" key="8">
    <source>
        <dbReference type="ARBA" id="ARBA00022801"/>
    </source>
</evidence>
<evidence type="ECO:0000256" key="11">
    <source>
        <dbReference type="ARBA" id="ARBA00023002"/>
    </source>
</evidence>
<keyword evidence="10 13" id="KW-0521">NADP</keyword>
<dbReference type="AlphaFoldDB" id="A0A919BEC9"/>
<feature type="binding site" evidence="15">
    <location>
        <begin position="297"/>
        <end position="303"/>
    </location>
    <ligand>
        <name>NADP(+)</name>
        <dbReference type="ChEBI" id="CHEBI:58349"/>
    </ligand>
</feature>
<feature type="binding site" evidence="16">
    <location>
        <position position="69"/>
    </location>
    <ligand>
        <name>Zn(2+)</name>
        <dbReference type="ChEBI" id="CHEBI:29105"/>
        <note>catalytic</note>
    </ligand>
</feature>
<dbReference type="Pfam" id="PF01872">
    <property type="entry name" value="RibD_C"/>
    <property type="match status" value="1"/>
</dbReference>
<dbReference type="GO" id="GO:0008703">
    <property type="term" value="F:5-amino-6-(5-phosphoribosylamino)uracil reductase activity"/>
    <property type="evidence" value="ECO:0007669"/>
    <property type="project" value="UniProtKB-EC"/>
</dbReference>
<comment type="caution">
    <text evidence="18">The sequence shown here is derived from an EMBL/GenBank/DDBJ whole genome shotgun (WGS) entry which is preliminary data.</text>
</comment>
<keyword evidence="11 13" id="KW-0560">Oxidoreductase</keyword>
<dbReference type="PROSITE" id="PS51747">
    <property type="entry name" value="CYT_DCMP_DEAMINASES_2"/>
    <property type="match status" value="1"/>
</dbReference>
<feature type="binding site" evidence="15">
    <location>
        <position position="295"/>
    </location>
    <ligand>
        <name>substrate</name>
    </ligand>
</feature>
<keyword evidence="8 13" id="KW-0378">Hydrolase</keyword>
<dbReference type="InterPro" id="IPR050765">
    <property type="entry name" value="Riboflavin_Biosynth_HTPR"/>
</dbReference>
<evidence type="ECO:0000256" key="13">
    <source>
        <dbReference type="PIRNR" id="PIRNR006769"/>
    </source>
</evidence>
<reference evidence="18" key="1">
    <citation type="journal article" date="2014" name="Int. J. Syst. Evol. Microbiol.">
        <title>Complete genome sequence of Corynebacterium casei LMG S-19264T (=DSM 44701T), isolated from a smear-ripened cheese.</title>
        <authorList>
            <consortium name="US DOE Joint Genome Institute (JGI-PGF)"/>
            <person name="Walter F."/>
            <person name="Albersmeier A."/>
            <person name="Kalinowski J."/>
            <person name="Ruckert C."/>
        </authorList>
    </citation>
    <scope>NUCLEOTIDE SEQUENCE</scope>
    <source>
        <strain evidence="18">KCTC 42731</strain>
    </source>
</reference>
<comment type="cofactor">
    <cofactor evidence="13 16">
        <name>Zn(2+)</name>
        <dbReference type="ChEBI" id="CHEBI:29105"/>
    </cofactor>
    <text evidence="13 16">Binds 1 zinc ion.</text>
</comment>
<feature type="binding site" evidence="15">
    <location>
        <position position="178"/>
    </location>
    <ligand>
        <name>substrate</name>
    </ligand>
</feature>
<dbReference type="CDD" id="cd01284">
    <property type="entry name" value="Riboflavin_deaminase-reductase"/>
    <property type="match status" value="1"/>
</dbReference>
<comment type="similarity">
    <text evidence="4 13">In the N-terminal section; belongs to the cytidine and deoxycytidylate deaminase family.</text>
</comment>
<feature type="binding site" evidence="15">
    <location>
        <position position="227"/>
    </location>
    <ligand>
        <name>NADP(+)</name>
        <dbReference type="ChEBI" id="CHEBI:58349"/>
    </ligand>
</feature>